<dbReference type="Proteomes" id="UP000446768">
    <property type="component" value="Unassembled WGS sequence"/>
</dbReference>
<dbReference type="InterPro" id="IPR013424">
    <property type="entry name" value="Ice-binding_C"/>
</dbReference>
<comment type="caution">
    <text evidence="2">The sequence shown here is derived from an EMBL/GenBank/DDBJ whole genome shotgun (WGS) entry which is preliminary data.</text>
</comment>
<sequence length="199" mass="21871">MQTYIFVHFTSLDIEDAMLKTWMAGAMMVASVGAHAEQKAFDIVYKGFYALHADEFQPDASLTVSIVVDDLDGNGAYSKDELWELTASNIHYTNGACNYLSCIDYFNWTPGQLPNYSARFQRQDLFNYTLTGIVTGVAYREFYSDGGGFSSSQTWEWTPATQTSIIPTSPVPEPSGYAMLGVGLAALAALGRRRHGVSA</sequence>
<dbReference type="NCBIfam" id="TIGR02595">
    <property type="entry name" value="PEP_CTERM"/>
    <property type="match status" value="1"/>
</dbReference>
<evidence type="ECO:0000313" key="3">
    <source>
        <dbReference type="Proteomes" id="UP000446768"/>
    </source>
</evidence>
<gene>
    <name evidence="2" type="ORF">GJ700_08105</name>
</gene>
<dbReference type="InterPro" id="IPR017756">
    <property type="entry name" value="TM_Gly-Cys-Arg_CS"/>
</dbReference>
<dbReference type="NCBIfam" id="TIGR03382">
    <property type="entry name" value="GC_trans_RRR"/>
    <property type="match status" value="1"/>
</dbReference>
<reference evidence="2 3" key="1">
    <citation type="submission" date="2019-11" db="EMBL/GenBank/DDBJ databases">
        <title>Novel species isolated from a subtropical stream in China.</title>
        <authorList>
            <person name="Lu H."/>
        </authorList>
    </citation>
    <scope>NUCLEOTIDE SEQUENCE [LARGE SCALE GENOMIC DNA]</scope>
    <source>
        <strain evidence="2 3">FT92W</strain>
    </source>
</reference>
<organism evidence="2 3">
    <name type="scientific">Pseudoduganella rivuli</name>
    <dbReference type="NCBI Taxonomy" id="2666085"/>
    <lineage>
        <taxon>Bacteria</taxon>
        <taxon>Pseudomonadati</taxon>
        <taxon>Pseudomonadota</taxon>
        <taxon>Betaproteobacteria</taxon>
        <taxon>Burkholderiales</taxon>
        <taxon>Oxalobacteraceae</taxon>
        <taxon>Telluria group</taxon>
        <taxon>Pseudoduganella</taxon>
    </lineage>
</organism>
<evidence type="ECO:0000313" key="2">
    <source>
        <dbReference type="EMBL" id="MRV71688.1"/>
    </source>
</evidence>
<accession>A0A7X2LSA6</accession>
<proteinExistence type="predicted"/>
<dbReference type="AlphaFoldDB" id="A0A7X2LSA6"/>
<evidence type="ECO:0000259" key="1">
    <source>
        <dbReference type="Pfam" id="PF07589"/>
    </source>
</evidence>
<dbReference type="Pfam" id="PF07589">
    <property type="entry name" value="PEP-CTERM"/>
    <property type="match status" value="1"/>
</dbReference>
<protein>
    <submittedName>
        <fullName evidence="2">PEP-CTERM sorting domain-containing protein</fullName>
    </submittedName>
</protein>
<dbReference type="EMBL" id="WKJJ01000004">
    <property type="protein sequence ID" value="MRV71688.1"/>
    <property type="molecule type" value="Genomic_DNA"/>
</dbReference>
<feature type="domain" description="Ice-binding protein C-terminal" evidence="1">
    <location>
        <begin position="170"/>
        <end position="193"/>
    </location>
</feature>
<keyword evidence="3" id="KW-1185">Reference proteome</keyword>
<name>A0A7X2LSA6_9BURK</name>